<name>A0A495EWR7_9MICC</name>
<accession>A0A495EWR7</accession>
<evidence type="ECO:0000256" key="1">
    <source>
        <dbReference type="ARBA" id="ARBA00022801"/>
    </source>
</evidence>
<dbReference type="AlphaFoldDB" id="A0A495EWR7"/>
<evidence type="ECO:0000313" key="3">
    <source>
        <dbReference type="EMBL" id="RKR20786.1"/>
    </source>
</evidence>
<dbReference type="Proteomes" id="UP000276055">
    <property type="component" value="Unassembled WGS sequence"/>
</dbReference>
<sequence>MAELTISGDIHPILKDDYASEWMGIEVVALADGHATIRMTLRQEMLNGFGMAHGGMIFAFGDTAFALACNPANPKPGEAGPGTGTITVASGVDINFLKPAFRGQVLTAVANRRASTGRSGLYDVQIYAADPVTGAQPAPAGSAPAATIPGELPSDIATDAPTWELVAEFRGRSRTISKK</sequence>
<dbReference type="InterPro" id="IPR052723">
    <property type="entry name" value="Acyl-CoA_thioesterase_PaaI"/>
</dbReference>
<gene>
    <name evidence="3" type="ORF">C8D78_1428</name>
</gene>
<dbReference type="Pfam" id="PF03061">
    <property type="entry name" value="4HBT"/>
    <property type="match status" value="1"/>
</dbReference>
<protein>
    <submittedName>
        <fullName evidence="3">Acyl-CoA thioesterase</fullName>
    </submittedName>
</protein>
<dbReference type="RefSeq" id="WP_120951458.1">
    <property type="nucleotide sequence ID" value="NZ_RBIR01000002.1"/>
</dbReference>
<reference evidence="3 4" key="1">
    <citation type="submission" date="2018-10" db="EMBL/GenBank/DDBJ databases">
        <title>Genomic Encyclopedia of Type Strains, Phase IV (KMG-IV): sequencing the most valuable type-strain genomes for metagenomic binning, comparative biology and taxonomic classification.</title>
        <authorList>
            <person name="Goeker M."/>
        </authorList>
    </citation>
    <scope>NUCLEOTIDE SEQUENCE [LARGE SCALE GENOMIC DNA]</scope>
    <source>
        <strain evidence="3 4">DSM 25586</strain>
    </source>
</reference>
<dbReference type="Gene3D" id="3.10.129.10">
    <property type="entry name" value="Hotdog Thioesterase"/>
    <property type="match status" value="1"/>
</dbReference>
<feature type="domain" description="Thioesterase" evidence="2">
    <location>
        <begin position="49"/>
        <end position="134"/>
    </location>
</feature>
<dbReference type="PANTHER" id="PTHR42856:SF1">
    <property type="entry name" value="ACYL-COENZYME A THIOESTERASE PAAI"/>
    <property type="match status" value="1"/>
</dbReference>
<dbReference type="CDD" id="cd03443">
    <property type="entry name" value="PaaI_thioesterase"/>
    <property type="match status" value="1"/>
</dbReference>
<dbReference type="GO" id="GO:0016289">
    <property type="term" value="F:acyl-CoA hydrolase activity"/>
    <property type="evidence" value="ECO:0007669"/>
    <property type="project" value="TreeGrafter"/>
</dbReference>
<dbReference type="EMBL" id="RBIR01000002">
    <property type="protein sequence ID" value="RKR20786.1"/>
    <property type="molecule type" value="Genomic_DNA"/>
</dbReference>
<dbReference type="PANTHER" id="PTHR42856">
    <property type="entry name" value="ACYL-COENZYME A THIOESTERASE PAAI"/>
    <property type="match status" value="1"/>
</dbReference>
<evidence type="ECO:0000259" key="2">
    <source>
        <dbReference type="Pfam" id="PF03061"/>
    </source>
</evidence>
<dbReference type="InterPro" id="IPR029069">
    <property type="entry name" value="HotDog_dom_sf"/>
</dbReference>
<organism evidence="3 4">
    <name type="scientific">Arthrobacter oryzae</name>
    <dbReference type="NCBI Taxonomy" id="409290"/>
    <lineage>
        <taxon>Bacteria</taxon>
        <taxon>Bacillati</taxon>
        <taxon>Actinomycetota</taxon>
        <taxon>Actinomycetes</taxon>
        <taxon>Micrococcales</taxon>
        <taxon>Micrococcaceae</taxon>
        <taxon>Arthrobacter</taxon>
    </lineage>
</organism>
<dbReference type="OrthoDB" id="32575at2"/>
<dbReference type="NCBIfam" id="TIGR00369">
    <property type="entry name" value="unchar_dom_1"/>
    <property type="match status" value="1"/>
</dbReference>
<dbReference type="SUPFAM" id="SSF54637">
    <property type="entry name" value="Thioesterase/thiol ester dehydrase-isomerase"/>
    <property type="match status" value="1"/>
</dbReference>
<dbReference type="InterPro" id="IPR006683">
    <property type="entry name" value="Thioestr_dom"/>
</dbReference>
<keyword evidence="1" id="KW-0378">Hydrolase</keyword>
<dbReference type="InterPro" id="IPR003736">
    <property type="entry name" value="PAAI_dom"/>
</dbReference>
<evidence type="ECO:0000313" key="4">
    <source>
        <dbReference type="Proteomes" id="UP000276055"/>
    </source>
</evidence>
<comment type="caution">
    <text evidence="3">The sequence shown here is derived from an EMBL/GenBank/DDBJ whole genome shotgun (WGS) entry which is preliminary data.</text>
</comment>
<proteinExistence type="predicted"/>